<dbReference type="Pfam" id="PF00106">
    <property type="entry name" value="adh_short"/>
    <property type="match status" value="1"/>
</dbReference>
<dbReference type="PRINTS" id="PR00081">
    <property type="entry name" value="GDHRDH"/>
</dbReference>
<dbReference type="RefSeq" id="WP_188127991.1">
    <property type="nucleotide sequence ID" value="NZ_FNBO01000002.1"/>
</dbReference>
<dbReference type="AlphaFoldDB" id="A0A1G7J079"/>
<accession>A0A1G7J079</accession>
<dbReference type="GO" id="GO:0016020">
    <property type="term" value="C:membrane"/>
    <property type="evidence" value="ECO:0007669"/>
    <property type="project" value="TreeGrafter"/>
</dbReference>
<dbReference type="SUPFAM" id="SSF51735">
    <property type="entry name" value="NAD(P)-binding Rossmann-fold domains"/>
    <property type="match status" value="1"/>
</dbReference>
<dbReference type="InterPro" id="IPR002347">
    <property type="entry name" value="SDR_fam"/>
</dbReference>
<keyword evidence="4" id="KW-1185">Reference proteome</keyword>
<dbReference type="GO" id="GO:0016491">
    <property type="term" value="F:oxidoreductase activity"/>
    <property type="evidence" value="ECO:0007669"/>
    <property type="project" value="UniProtKB-KW"/>
</dbReference>
<keyword evidence="2" id="KW-0560">Oxidoreductase</keyword>
<dbReference type="OrthoDB" id="176960at2157"/>
<dbReference type="Proteomes" id="UP000324020">
    <property type="component" value="Unassembled WGS sequence"/>
</dbReference>
<dbReference type="InterPro" id="IPR036291">
    <property type="entry name" value="NAD(P)-bd_dom_sf"/>
</dbReference>
<dbReference type="PANTHER" id="PTHR44196:SF1">
    <property type="entry name" value="DEHYDROGENASE_REDUCTASE SDR FAMILY MEMBER 7B"/>
    <property type="match status" value="1"/>
</dbReference>
<reference evidence="3 4" key="1">
    <citation type="submission" date="2016-10" db="EMBL/GenBank/DDBJ databases">
        <authorList>
            <person name="Varghese N."/>
            <person name="Submissions S."/>
        </authorList>
    </citation>
    <scope>NUCLEOTIDE SEQUENCE [LARGE SCALE GENOMIC DNA]</scope>
    <source>
        <strain evidence="3 4">CGMCC 1.3527</strain>
    </source>
</reference>
<dbReference type="PANTHER" id="PTHR44196">
    <property type="entry name" value="DEHYDROGENASE/REDUCTASE SDR FAMILY MEMBER 7B"/>
    <property type="match status" value="1"/>
</dbReference>
<dbReference type="PROSITE" id="PS00061">
    <property type="entry name" value="ADH_SHORT"/>
    <property type="match status" value="1"/>
</dbReference>
<dbReference type="EMBL" id="FNBO01000002">
    <property type="protein sequence ID" value="SDF18285.1"/>
    <property type="molecule type" value="Genomic_DNA"/>
</dbReference>
<dbReference type="Gene3D" id="3.40.50.720">
    <property type="entry name" value="NAD(P)-binding Rossmann-like Domain"/>
    <property type="match status" value="1"/>
</dbReference>
<evidence type="ECO:0000313" key="4">
    <source>
        <dbReference type="Proteomes" id="UP000324020"/>
    </source>
</evidence>
<evidence type="ECO:0000256" key="1">
    <source>
        <dbReference type="ARBA" id="ARBA00006484"/>
    </source>
</evidence>
<name>A0A1G7J079_9EURY</name>
<evidence type="ECO:0000313" key="3">
    <source>
        <dbReference type="EMBL" id="SDF18285.1"/>
    </source>
</evidence>
<comment type="similarity">
    <text evidence="1">Belongs to the short-chain dehydrogenases/reductases (SDR) family.</text>
</comment>
<gene>
    <name evidence="3" type="ORF">SAMN04488067_102247</name>
</gene>
<sequence>MDVLVTGAAGGIGGGVARSLAAAGHEVLGVDRDAAGLADLPDGIETAVVDLRDEAAVRDLLADRPLDAVVSCVGGYEIAAIEDTSAEAFRRQMETNLTAVHATVAAALPTLRERGGRVVVVGSMVGSVPLPYHGAYSAAKAGLDGYVSALRREVAHRGVDVALVEPGPVQTGFNERAASAVEKANGEGANGEGAGEESPYADAYRAFEGYSPAATDVETVVERVVTATTADRPRTRYRVSRRARWLPRLARVLPDRLYDRLVRAGLPGGVLWRLLRR</sequence>
<dbReference type="InterPro" id="IPR020904">
    <property type="entry name" value="Sc_DH/Rdtase_CS"/>
</dbReference>
<protein>
    <submittedName>
        <fullName evidence="3">Short-chain dehydrogenase</fullName>
    </submittedName>
</protein>
<proteinExistence type="inferred from homology"/>
<evidence type="ECO:0000256" key="2">
    <source>
        <dbReference type="ARBA" id="ARBA00023002"/>
    </source>
</evidence>
<organism evidence="3 4">
    <name type="scientific">Halorubrum xinjiangense</name>
    <dbReference type="NCBI Taxonomy" id="261291"/>
    <lineage>
        <taxon>Archaea</taxon>
        <taxon>Methanobacteriati</taxon>
        <taxon>Methanobacteriota</taxon>
        <taxon>Stenosarchaea group</taxon>
        <taxon>Halobacteria</taxon>
        <taxon>Halobacteriales</taxon>
        <taxon>Haloferacaceae</taxon>
        <taxon>Halorubrum</taxon>
    </lineage>
</organism>